<dbReference type="OrthoDB" id="431929at2759"/>
<sequence length="110" mass="12384">MQETTSSAKKQPLSPAFSLPKCKPPKDPIKLAQWQKVEAMKMRHRASPADPKDKAASLPLDQRLHVRVTLGNVEKIFWFRKTLITGRALDLLALHFIPAIPQHEVVSPTL</sequence>
<proteinExistence type="predicted"/>
<gene>
    <name evidence="2" type="ORF">NLJ89_g4271</name>
</gene>
<name>A0A9W8MXU8_9AGAR</name>
<protein>
    <submittedName>
        <fullName evidence="2">Uncharacterized protein</fullName>
    </submittedName>
</protein>
<comment type="caution">
    <text evidence="2">The sequence shown here is derived from an EMBL/GenBank/DDBJ whole genome shotgun (WGS) entry which is preliminary data.</text>
</comment>
<evidence type="ECO:0000256" key="1">
    <source>
        <dbReference type="SAM" id="MobiDB-lite"/>
    </source>
</evidence>
<dbReference type="Proteomes" id="UP001148786">
    <property type="component" value="Unassembled WGS sequence"/>
</dbReference>
<reference evidence="2" key="1">
    <citation type="submission" date="2022-07" db="EMBL/GenBank/DDBJ databases">
        <title>Genome Sequence of Agrocybe chaxingu.</title>
        <authorList>
            <person name="Buettner E."/>
        </authorList>
    </citation>
    <scope>NUCLEOTIDE SEQUENCE</scope>
    <source>
        <strain evidence="2">MP-N11</strain>
    </source>
</reference>
<feature type="region of interest" description="Disordered" evidence="1">
    <location>
        <begin position="1"/>
        <end position="26"/>
    </location>
</feature>
<keyword evidence="3" id="KW-1185">Reference proteome</keyword>
<dbReference type="EMBL" id="JANKHO010000346">
    <property type="protein sequence ID" value="KAJ3511146.1"/>
    <property type="molecule type" value="Genomic_DNA"/>
</dbReference>
<dbReference type="AlphaFoldDB" id="A0A9W8MXU8"/>
<evidence type="ECO:0000313" key="2">
    <source>
        <dbReference type="EMBL" id="KAJ3511146.1"/>
    </source>
</evidence>
<evidence type="ECO:0000313" key="3">
    <source>
        <dbReference type="Proteomes" id="UP001148786"/>
    </source>
</evidence>
<organism evidence="2 3">
    <name type="scientific">Agrocybe chaxingu</name>
    <dbReference type="NCBI Taxonomy" id="84603"/>
    <lineage>
        <taxon>Eukaryota</taxon>
        <taxon>Fungi</taxon>
        <taxon>Dikarya</taxon>
        <taxon>Basidiomycota</taxon>
        <taxon>Agaricomycotina</taxon>
        <taxon>Agaricomycetes</taxon>
        <taxon>Agaricomycetidae</taxon>
        <taxon>Agaricales</taxon>
        <taxon>Agaricineae</taxon>
        <taxon>Strophariaceae</taxon>
        <taxon>Agrocybe</taxon>
    </lineage>
</organism>
<accession>A0A9W8MXU8</accession>